<reference evidence="2 3" key="1">
    <citation type="submission" date="2016-11" db="EMBL/GenBank/DDBJ databases">
        <authorList>
            <person name="Jaros S."/>
            <person name="Januszkiewicz K."/>
            <person name="Wedrychowicz H."/>
        </authorList>
    </citation>
    <scope>NUCLEOTIDE SEQUENCE [LARGE SCALE GENOMIC DNA]</scope>
    <source>
        <strain evidence="2 3">DSM 3090</strain>
    </source>
</reference>
<keyword evidence="3" id="KW-1185">Reference proteome</keyword>
<dbReference type="PROSITE" id="PS51257">
    <property type="entry name" value="PROKAR_LIPOPROTEIN"/>
    <property type="match status" value="1"/>
</dbReference>
<evidence type="ECO:0008006" key="4">
    <source>
        <dbReference type="Google" id="ProtNLM"/>
    </source>
</evidence>
<name>A0A1M6QMJ7_9CLOT</name>
<sequence>MKGIFKKLLICCSVMIFLAGCQEAKPGINGKVETPNVKADEKLTLSTFIPKESYKVVYDGTDLAPNIQFIRGNGEKYQAVGTDGRGAFVNVYEKNNGKLSCVMEYTELSQGESESLETLNYLDKNDVGDKTDVLWEPLEKGSKMGNRQIEDVGENLKLDDLQLKGPYVKVVDNHSENDSKMIITSYYSEGLGCVKYEVSMDGVVVCHYILKSYTLNK</sequence>
<dbReference type="STRING" id="1121331.SAMN02745248_02062"/>
<organism evidence="2 3">
    <name type="scientific">Hathewaya proteolytica DSM 3090</name>
    <dbReference type="NCBI Taxonomy" id="1121331"/>
    <lineage>
        <taxon>Bacteria</taxon>
        <taxon>Bacillati</taxon>
        <taxon>Bacillota</taxon>
        <taxon>Clostridia</taxon>
        <taxon>Eubacteriales</taxon>
        <taxon>Clostridiaceae</taxon>
        <taxon>Hathewaya</taxon>
    </lineage>
</organism>
<dbReference type="Proteomes" id="UP000183952">
    <property type="component" value="Unassembled WGS sequence"/>
</dbReference>
<feature type="chain" id="PRO_5012252032" description="Lipoprotein" evidence="1">
    <location>
        <begin position="25"/>
        <end position="217"/>
    </location>
</feature>
<evidence type="ECO:0000313" key="3">
    <source>
        <dbReference type="Proteomes" id="UP000183952"/>
    </source>
</evidence>
<dbReference type="RefSeq" id="WP_072904001.1">
    <property type="nucleotide sequence ID" value="NZ_FRAD01000017.1"/>
</dbReference>
<protein>
    <recommendedName>
        <fullName evidence="4">Lipoprotein</fullName>
    </recommendedName>
</protein>
<dbReference type="EMBL" id="FRAD01000017">
    <property type="protein sequence ID" value="SHK21482.1"/>
    <property type="molecule type" value="Genomic_DNA"/>
</dbReference>
<dbReference type="AlphaFoldDB" id="A0A1M6QMJ7"/>
<evidence type="ECO:0000313" key="2">
    <source>
        <dbReference type="EMBL" id="SHK21482.1"/>
    </source>
</evidence>
<dbReference type="OrthoDB" id="1913328at2"/>
<evidence type="ECO:0000256" key="1">
    <source>
        <dbReference type="SAM" id="SignalP"/>
    </source>
</evidence>
<feature type="signal peptide" evidence="1">
    <location>
        <begin position="1"/>
        <end position="24"/>
    </location>
</feature>
<gene>
    <name evidence="2" type="ORF">SAMN02745248_02062</name>
</gene>
<proteinExistence type="predicted"/>
<keyword evidence="1" id="KW-0732">Signal</keyword>
<accession>A0A1M6QMJ7</accession>